<keyword evidence="2" id="KW-1185">Reference proteome</keyword>
<evidence type="ECO:0000313" key="1">
    <source>
        <dbReference type="EMBL" id="GKT33850.1"/>
    </source>
</evidence>
<comment type="caution">
    <text evidence="1">The sequence shown here is derived from an EMBL/GenBank/DDBJ whole genome shotgun (WGS) entry which is preliminary data.</text>
</comment>
<accession>A0ABQ5KS93</accession>
<dbReference type="Proteomes" id="UP001057375">
    <property type="component" value="Unassembled WGS sequence"/>
</dbReference>
<protein>
    <submittedName>
        <fullName evidence="1">Uncharacterized protein</fullName>
    </submittedName>
</protein>
<dbReference type="EMBL" id="BQXS01010544">
    <property type="protein sequence ID" value="GKT33850.1"/>
    <property type="molecule type" value="Genomic_DNA"/>
</dbReference>
<name>A0ABQ5KS93_9EUKA</name>
<organism evidence="1 2">
    <name type="scientific">Aduncisulcus paluster</name>
    <dbReference type="NCBI Taxonomy" id="2918883"/>
    <lineage>
        <taxon>Eukaryota</taxon>
        <taxon>Metamonada</taxon>
        <taxon>Carpediemonas-like organisms</taxon>
        <taxon>Aduncisulcus</taxon>
    </lineage>
</organism>
<proteinExistence type="predicted"/>
<evidence type="ECO:0000313" key="2">
    <source>
        <dbReference type="Proteomes" id="UP001057375"/>
    </source>
</evidence>
<gene>
    <name evidence="1" type="ORF">ADUPG1_007539</name>
</gene>
<feature type="non-terminal residue" evidence="1">
    <location>
        <position position="1"/>
    </location>
</feature>
<sequence>EAEIAVRNTLRRKVQEHVSFRNDLVHADWSIGWVNDDTDEDLPASAHKIKTKDGVPTMSELGITTNEIISRINDLQGLYRQVNVFGTACRARQRGEGRVSDVLEAVPASAGGGTVHRKLVQHNRVHSDFGIAWRIAFASDIQLLQAGITSRGSKLEGNAKNDRADLIVCMFTSAAETLRAVASR</sequence>
<reference evidence="1" key="1">
    <citation type="submission" date="2022-03" db="EMBL/GenBank/DDBJ databases">
        <title>Draft genome sequence of Aduncisulcus paluster, a free-living microaerophilic Fornicata.</title>
        <authorList>
            <person name="Yuyama I."/>
            <person name="Kume K."/>
            <person name="Tamura T."/>
            <person name="Inagaki Y."/>
            <person name="Hashimoto T."/>
        </authorList>
    </citation>
    <scope>NUCLEOTIDE SEQUENCE</scope>
    <source>
        <strain evidence="1">NY0171</strain>
    </source>
</reference>